<evidence type="ECO:0000313" key="1">
    <source>
        <dbReference type="EMBL" id="BAV66758.1"/>
    </source>
</evidence>
<dbReference type="GO" id="GO:0003677">
    <property type="term" value="F:DNA binding"/>
    <property type="evidence" value="ECO:0007669"/>
    <property type="project" value="InterPro"/>
</dbReference>
<sequence>MLEPDDETILRDFVPLIRCMMDRKDIPQRKLAALTGISKTRLGLLLHSDPTKRSPMTVDELQIILHALGTDIVAAYVRIKASGTIPQPLIERHDVLFTMICDAFVDMPEGLIVLLEELEGIDGSEVRPEWAVPVRRAVVWKLLDEVSAKLARRARLAESDDFRI</sequence>
<reference evidence="1 2" key="1">
    <citation type="submission" date="2016-10" db="EMBL/GenBank/DDBJ databases">
        <title>Complete Genome Sequence of the Nonylphenol-Degrading Bacterium Sphingobium cloacae JCM 10874T.</title>
        <authorList>
            <person name="Ootsuka M."/>
            <person name="Nishizawa T."/>
            <person name="Ohta H."/>
        </authorList>
    </citation>
    <scope>NUCLEOTIDE SEQUENCE [LARGE SCALE GENOMIC DNA]</scope>
    <source>
        <strain evidence="1 2">JCM 10874</strain>
        <plasmid evidence="2">psclo_3 dna</plasmid>
    </source>
</reference>
<dbReference type="AlphaFoldDB" id="A0A1E1F8B8"/>
<accession>A0A1E1F8B8</accession>
<dbReference type="RefSeq" id="WP_066520038.1">
    <property type="nucleotide sequence ID" value="NZ_AP017657.1"/>
</dbReference>
<keyword evidence="2" id="KW-1185">Reference proteome</keyword>
<dbReference type="InterPro" id="IPR010982">
    <property type="entry name" value="Lambda_DNA-bd_dom_sf"/>
</dbReference>
<evidence type="ECO:0000313" key="2">
    <source>
        <dbReference type="Proteomes" id="UP000218272"/>
    </source>
</evidence>
<dbReference type="Proteomes" id="UP000218272">
    <property type="component" value="Plasmid pSCLO_3"/>
</dbReference>
<keyword evidence="1" id="KW-0614">Plasmid</keyword>
<proteinExistence type="predicted"/>
<name>A0A1E1F8B8_9SPHN</name>
<dbReference type="KEGG" id="sclo:SCLO_3000910"/>
<geneLocation type="plasmid" evidence="2">
    <name>psclo_3 dna</name>
</geneLocation>
<dbReference type="SUPFAM" id="SSF47413">
    <property type="entry name" value="lambda repressor-like DNA-binding domains"/>
    <property type="match status" value="1"/>
</dbReference>
<organism evidence="1 2">
    <name type="scientific">Sphingobium cloacae</name>
    <dbReference type="NCBI Taxonomy" id="120107"/>
    <lineage>
        <taxon>Bacteria</taxon>
        <taxon>Pseudomonadati</taxon>
        <taxon>Pseudomonadota</taxon>
        <taxon>Alphaproteobacteria</taxon>
        <taxon>Sphingomonadales</taxon>
        <taxon>Sphingomonadaceae</taxon>
        <taxon>Sphingobium</taxon>
    </lineage>
</organism>
<gene>
    <name evidence="1" type="ORF">SCLO_3000910</name>
</gene>
<dbReference type="EMBL" id="AP017657">
    <property type="protein sequence ID" value="BAV66758.1"/>
    <property type="molecule type" value="Genomic_DNA"/>
</dbReference>
<protein>
    <submittedName>
        <fullName evidence="1">Uncharacterized protein</fullName>
    </submittedName>
</protein>